<dbReference type="PANTHER" id="PTHR43280">
    <property type="entry name" value="ARAC-FAMILY TRANSCRIPTIONAL REGULATOR"/>
    <property type="match status" value="1"/>
</dbReference>
<keyword evidence="1" id="KW-0238">DNA-binding</keyword>
<dbReference type="PANTHER" id="PTHR43280:SF28">
    <property type="entry name" value="HTH-TYPE TRANSCRIPTIONAL ACTIVATOR RHAS"/>
    <property type="match status" value="1"/>
</dbReference>
<evidence type="ECO:0000313" key="3">
    <source>
        <dbReference type="EMBL" id="MTI23920.1"/>
    </source>
</evidence>
<evidence type="ECO:0000259" key="2">
    <source>
        <dbReference type="PROSITE" id="PS01124"/>
    </source>
</evidence>
<dbReference type="RefSeq" id="WP_155169341.1">
    <property type="nucleotide sequence ID" value="NZ_BAAAFL010000053.1"/>
</dbReference>
<feature type="domain" description="HTH araC/xylS-type" evidence="2">
    <location>
        <begin position="159"/>
        <end position="260"/>
    </location>
</feature>
<evidence type="ECO:0000313" key="4">
    <source>
        <dbReference type="Proteomes" id="UP000798808"/>
    </source>
</evidence>
<evidence type="ECO:0000256" key="1">
    <source>
        <dbReference type="ARBA" id="ARBA00023125"/>
    </source>
</evidence>
<proteinExistence type="predicted"/>
<comment type="caution">
    <text evidence="3">The sequence shown here is derived from an EMBL/GenBank/DDBJ whole genome shotgun (WGS) entry which is preliminary data.</text>
</comment>
<dbReference type="PROSITE" id="PS01124">
    <property type="entry name" value="HTH_ARAC_FAMILY_2"/>
    <property type="match status" value="1"/>
</dbReference>
<dbReference type="InterPro" id="IPR046532">
    <property type="entry name" value="DUF6597"/>
</dbReference>
<name>A0ABW9RJ22_9BACT</name>
<gene>
    <name evidence="3" type="ORF">E1163_03045</name>
</gene>
<dbReference type="InterPro" id="IPR018060">
    <property type="entry name" value="HTH_AraC"/>
</dbReference>
<dbReference type="EMBL" id="SMLW01000330">
    <property type="protein sequence ID" value="MTI23920.1"/>
    <property type="molecule type" value="Genomic_DNA"/>
</dbReference>
<keyword evidence="4" id="KW-1185">Reference proteome</keyword>
<dbReference type="Pfam" id="PF12833">
    <property type="entry name" value="HTH_18"/>
    <property type="match status" value="1"/>
</dbReference>
<protein>
    <submittedName>
        <fullName evidence="3">AraC family transcriptional regulator</fullName>
    </submittedName>
</protein>
<accession>A0ABW9RJ22</accession>
<dbReference type="Proteomes" id="UP000798808">
    <property type="component" value="Unassembled WGS sequence"/>
</dbReference>
<organism evidence="3 4">
    <name type="scientific">Fulvivirga kasyanovii</name>
    <dbReference type="NCBI Taxonomy" id="396812"/>
    <lineage>
        <taxon>Bacteria</taxon>
        <taxon>Pseudomonadati</taxon>
        <taxon>Bacteroidota</taxon>
        <taxon>Cytophagia</taxon>
        <taxon>Cytophagales</taxon>
        <taxon>Fulvivirgaceae</taxon>
        <taxon>Fulvivirga</taxon>
    </lineage>
</organism>
<sequence length="271" mass="31329">MLTIKTYRPKLLSPLVKSLWYMKVSEDLEQPYIEEIIPDLHHEIIFQLNSAQSRQKGGDKDWVKDPEVYFAGQNSKSYKHQFSPGAIIYGVRFHPHTQALFYNFPATLNTDTPIPLIDIAGNDTLLGCISESPQKTFANLERELTKKASRLDIKSASFRYADYMIHEILNYKGNIKISDFERNLGVSGRYLGKVFNKFVGLNPKQFCNMVRFNHFVNIRKNNPGMPLTECAYAAEFYDQSHLIRQSHIITGKSPKSLFYYCNDINDHFLEN</sequence>
<reference evidence="3 4" key="1">
    <citation type="submission" date="2019-02" db="EMBL/GenBank/DDBJ databases">
        <authorList>
            <person name="Goldberg S.R."/>
            <person name="Haltli B.A."/>
            <person name="Correa H."/>
            <person name="Russell K.G."/>
        </authorList>
    </citation>
    <scope>NUCLEOTIDE SEQUENCE [LARGE SCALE GENOMIC DNA]</scope>
    <source>
        <strain evidence="3 4">JCM 16186</strain>
    </source>
</reference>
<dbReference type="Pfam" id="PF20240">
    <property type="entry name" value="DUF6597"/>
    <property type="match status" value="1"/>
</dbReference>
<dbReference type="Gene3D" id="1.10.10.60">
    <property type="entry name" value="Homeodomain-like"/>
    <property type="match status" value="1"/>
</dbReference>